<evidence type="ECO:0000259" key="1">
    <source>
        <dbReference type="Pfam" id="PF08291"/>
    </source>
</evidence>
<proteinExistence type="predicted"/>
<gene>
    <name evidence="2" type="ORF">Barba1S_gp123</name>
</gene>
<dbReference type="InterPro" id="IPR013230">
    <property type="entry name" value="Peptidase_M15A_C"/>
</dbReference>
<dbReference type="Pfam" id="PF08291">
    <property type="entry name" value="Peptidase_M15_3"/>
    <property type="match status" value="1"/>
</dbReference>
<sequence length="120" mass="13396">MSFSPQEFACKCGKCGKGFAEMQPTLLSKLNQARQLAGVPFVITSAYRCEEHNRRVGGTPNSAHLRGYAVDIKIQNSMVAMSMLKAFISAGFNRIGYNSRTKFFHVDCDPSLPQNTFFDY</sequence>
<dbReference type="InterPro" id="IPR009045">
    <property type="entry name" value="Zn_M74/Hedgehog-like"/>
</dbReference>
<accession>A0A4P8MW73</accession>
<protein>
    <submittedName>
        <fullName evidence="2">Peptidase M15</fullName>
    </submittedName>
</protein>
<dbReference type="Gene3D" id="3.30.1380.10">
    <property type="match status" value="1"/>
</dbReference>
<name>A0A4P8MW73_9CAUD</name>
<dbReference type="Proteomes" id="UP000300052">
    <property type="component" value="Genome"/>
</dbReference>
<dbReference type="EMBL" id="MK719702">
    <property type="protein sequence ID" value="QCQ58110.1"/>
    <property type="molecule type" value="Genomic_DNA"/>
</dbReference>
<evidence type="ECO:0000313" key="2">
    <source>
        <dbReference type="EMBL" id="QCQ58110.1"/>
    </source>
</evidence>
<organism evidence="2 3">
    <name type="scientific">Rheinheimera phage vB_RspM_Barba1S</name>
    <dbReference type="NCBI Taxonomy" id="2565660"/>
    <lineage>
        <taxon>Viruses</taxon>
        <taxon>Duplodnaviria</taxon>
        <taxon>Heunggongvirae</taxon>
        <taxon>Uroviricota</taxon>
        <taxon>Caudoviricetes</taxon>
        <taxon>Barbavirus</taxon>
        <taxon>Barbavirus barba18A</taxon>
    </lineage>
</organism>
<dbReference type="SUPFAM" id="SSF55166">
    <property type="entry name" value="Hedgehog/DD-peptidase"/>
    <property type="match status" value="1"/>
</dbReference>
<feature type="domain" description="Peptidase M15A C-terminal" evidence="1">
    <location>
        <begin position="2"/>
        <end position="107"/>
    </location>
</feature>
<evidence type="ECO:0000313" key="3">
    <source>
        <dbReference type="Proteomes" id="UP000300052"/>
    </source>
</evidence>
<reference evidence="2 3" key="1">
    <citation type="submission" date="2019-03" db="EMBL/GenBank/DDBJ databases">
        <title>Genomic and seasonal variations among aquatic phages infecting the Baltic Sea Gammaproteobacteria Rheinheimera sp. bal341.</title>
        <authorList>
            <person name="Nilsson E."/>
            <person name="Li K."/>
            <person name="Fridlund J."/>
            <person name="Sulcius S."/>
            <person name="Bunse C."/>
            <person name="Karlsson C.M.G."/>
            <person name="Lindh M."/>
            <person name="Lundin D."/>
            <person name="Pinhassi J."/>
            <person name="Holmfeldt K."/>
        </authorList>
    </citation>
    <scope>NUCLEOTIDE SEQUENCE [LARGE SCALE GENOMIC DNA]</scope>
</reference>